<dbReference type="GeneID" id="87909203"/>
<dbReference type="Proteomes" id="UP001323405">
    <property type="component" value="Unassembled WGS sequence"/>
</dbReference>
<dbReference type="Pfam" id="PF00909">
    <property type="entry name" value="Ammonium_transp"/>
    <property type="match status" value="2"/>
</dbReference>
<keyword evidence="7" id="KW-0924">Ammonia transport</keyword>
<comment type="similarity">
    <text evidence="2">Belongs to the ammonia transporter channel (TC 1.A.11.2) family.</text>
</comment>
<feature type="transmembrane region" description="Helical" evidence="9">
    <location>
        <begin position="302"/>
        <end position="327"/>
    </location>
</feature>
<feature type="region of interest" description="Disordered" evidence="8">
    <location>
        <begin position="524"/>
        <end position="548"/>
    </location>
</feature>
<dbReference type="EMBL" id="JAFFHA010000005">
    <property type="protein sequence ID" value="KAK4656288.1"/>
    <property type="molecule type" value="Genomic_DNA"/>
</dbReference>
<feature type="transmembrane region" description="Helical" evidence="9">
    <location>
        <begin position="450"/>
        <end position="475"/>
    </location>
</feature>
<feature type="domain" description="Ammonium transporter AmtB-like" evidence="10">
    <location>
        <begin position="269"/>
        <end position="473"/>
    </location>
</feature>
<keyword evidence="6 9" id="KW-0472">Membrane</keyword>
<evidence type="ECO:0000256" key="2">
    <source>
        <dbReference type="ARBA" id="ARBA00005887"/>
    </source>
</evidence>
<keyword evidence="12" id="KW-1185">Reference proteome</keyword>
<gene>
    <name evidence="11" type="ORF">QC762_310010</name>
</gene>
<evidence type="ECO:0000256" key="4">
    <source>
        <dbReference type="ARBA" id="ARBA00022692"/>
    </source>
</evidence>
<evidence type="ECO:0000256" key="5">
    <source>
        <dbReference type="ARBA" id="ARBA00022989"/>
    </source>
</evidence>
<evidence type="ECO:0000256" key="1">
    <source>
        <dbReference type="ARBA" id="ARBA00004141"/>
    </source>
</evidence>
<comment type="caution">
    <text evidence="11">The sequence shown here is derived from an EMBL/GenBank/DDBJ whole genome shotgun (WGS) entry which is preliminary data.</text>
</comment>
<evidence type="ECO:0000256" key="8">
    <source>
        <dbReference type="SAM" id="MobiDB-lite"/>
    </source>
</evidence>
<feature type="transmembrane region" description="Helical" evidence="9">
    <location>
        <begin position="374"/>
        <end position="391"/>
    </location>
</feature>
<dbReference type="InterPro" id="IPR024041">
    <property type="entry name" value="NH4_transpt_AmtB-like_dom"/>
</dbReference>
<comment type="subcellular location">
    <subcellularLocation>
        <location evidence="1">Membrane</location>
        <topology evidence="1">Multi-pass membrane protein</topology>
    </subcellularLocation>
</comment>
<accession>A0ABR0GKV6</accession>
<dbReference type="PANTHER" id="PTHR43029">
    <property type="entry name" value="AMMONIUM TRANSPORTER MEP2"/>
    <property type="match status" value="1"/>
</dbReference>
<feature type="transmembrane region" description="Helical" evidence="9">
    <location>
        <begin position="154"/>
        <end position="174"/>
    </location>
</feature>
<evidence type="ECO:0000256" key="6">
    <source>
        <dbReference type="ARBA" id="ARBA00023136"/>
    </source>
</evidence>
<keyword evidence="5 9" id="KW-1133">Transmembrane helix</keyword>
<dbReference type="InterPro" id="IPR029020">
    <property type="entry name" value="Ammonium/urea_transptr"/>
</dbReference>
<proteinExistence type="inferred from homology"/>
<organism evidence="11 12">
    <name type="scientific">Podospora pseudocomata</name>
    <dbReference type="NCBI Taxonomy" id="2093779"/>
    <lineage>
        <taxon>Eukaryota</taxon>
        <taxon>Fungi</taxon>
        <taxon>Dikarya</taxon>
        <taxon>Ascomycota</taxon>
        <taxon>Pezizomycotina</taxon>
        <taxon>Sordariomycetes</taxon>
        <taxon>Sordariomycetidae</taxon>
        <taxon>Sordariales</taxon>
        <taxon>Podosporaceae</taxon>
        <taxon>Podospora</taxon>
    </lineage>
</organism>
<evidence type="ECO:0000256" key="7">
    <source>
        <dbReference type="ARBA" id="ARBA00023177"/>
    </source>
</evidence>
<feature type="compositionally biased region" description="Basic and acidic residues" evidence="8">
    <location>
        <begin position="534"/>
        <end position="548"/>
    </location>
</feature>
<dbReference type="InterPro" id="IPR001905">
    <property type="entry name" value="Ammonium_transpt"/>
</dbReference>
<feature type="transmembrane region" description="Helical" evidence="9">
    <location>
        <begin position="124"/>
        <end position="142"/>
    </location>
</feature>
<keyword evidence="3" id="KW-0813">Transport</keyword>
<dbReference type="SUPFAM" id="SSF111352">
    <property type="entry name" value="Ammonium transporter"/>
    <property type="match status" value="2"/>
</dbReference>
<dbReference type="Gene3D" id="1.10.3430.10">
    <property type="entry name" value="Ammonium transporter AmtB like domains"/>
    <property type="match status" value="1"/>
</dbReference>
<feature type="transmembrane region" description="Helical" evidence="9">
    <location>
        <begin position="403"/>
        <end position="423"/>
    </location>
</feature>
<protein>
    <recommendedName>
        <fullName evidence="10">Ammonium transporter AmtB-like domain-containing protein</fullName>
    </recommendedName>
</protein>
<dbReference type="PANTHER" id="PTHR43029:SF10">
    <property type="entry name" value="AMMONIUM TRANSPORTER MEP2"/>
    <property type="match status" value="1"/>
</dbReference>
<feature type="transmembrane region" description="Helical" evidence="9">
    <location>
        <begin position="21"/>
        <end position="42"/>
    </location>
</feature>
<reference evidence="11 12" key="1">
    <citation type="journal article" date="2023" name="bioRxiv">
        <title>High-quality genome assemblies of four members of thePodospora anserinaspecies complex.</title>
        <authorList>
            <person name="Ament-Velasquez S.L."/>
            <person name="Vogan A.A."/>
            <person name="Wallerman O."/>
            <person name="Hartmann F."/>
            <person name="Gautier V."/>
            <person name="Silar P."/>
            <person name="Giraud T."/>
            <person name="Johannesson H."/>
        </authorList>
    </citation>
    <scope>NUCLEOTIDE SEQUENCE [LARGE SCALE GENOMIC DNA]</scope>
    <source>
        <strain evidence="11 12">CBS 415.72m</strain>
    </source>
</reference>
<sequence length="548" mass="60369">MERMAAPILTRADVTLDKADIAWLMICSALVFLMVISISMVYSGLGSRLFAITLFKQPLLTGAMISFQWYLWGYALTFTPGNTWFGSLSTANGLQMSPSDVYSTNQGSSVTTSEGPSVQHLPELAFALFQGMFAAFTAALICAGTMQKMHSARYLLFVSVWSAVIYSPIARWSWYSEGWSHQLGSMDFAGGTPVHIASGAAVAAMSIFYFFESNGWQRAYLHLSSVTKKRINENLPWAAAMWVKSWLFNTSPWLPEYKQTDIISGRDYEVYDVNQAIFGTGLLWFGWFGFNGGSALGANSRAVSACLATHVAACAGGTTTVFFHWVLKQIYMRSADYEPREFRRLTAVHFCDGAIAGLVAITPGSGYVPVSTSAIFGIVSSAVVYMLKPLTSEYLPDDELKVFLIHTVSGFIGMFLTGCFASQEVVESDGFSVLTTASVSERLGNQMKDAFAGLGYSFSGTIIILMIGRSIMFAVKWMRSDETKDRAAKAWSKANIFKFGTDGSPAIQDRLRARERHTWEDDAMEGGIPLSTLDNDRGPSPRQWNRME</sequence>
<feature type="domain" description="Ammonium transporter AmtB-like" evidence="10">
    <location>
        <begin position="22"/>
        <end position="202"/>
    </location>
</feature>
<feature type="transmembrane region" description="Helical" evidence="9">
    <location>
        <begin position="273"/>
        <end position="290"/>
    </location>
</feature>
<evidence type="ECO:0000313" key="12">
    <source>
        <dbReference type="Proteomes" id="UP001323405"/>
    </source>
</evidence>
<evidence type="ECO:0000313" key="11">
    <source>
        <dbReference type="EMBL" id="KAK4656288.1"/>
    </source>
</evidence>
<feature type="transmembrane region" description="Helical" evidence="9">
    <location>
        <begin position="194"/>
        <end position="211"/>
    </location>
</feature>
<keyword evidence="4 9" id="KW-0812">Transmembrane</keyword>
<evidence type="ECO:0000256" key="9">
    <source>
        <dbReference type="SAM" id="Phobius"/>
    </source>
</evidence>
<evidence type="ECO:0000259" key="10">
    <source>
        <dbReference type="Pfam" id="PF00909"/>
    </source>
</evidence>
<dbReference type="RefSeq" id="XP_062745263.1">
    <property type="nucleotide sequence ID" value="XM_062889296.1"/>
</dbReference>
<name>A0ABR0GKV6_9PEZI</name>
<evidence type="ECO:0000256" key="3">
    <source>
        <dbReference type="ARBA" id="ARBA00022448"/>
    </source>
</evidence>